<dbReference type="Gene3D" id="3.90.230.10">
    <property type="entry name" value="Creatinase/methionine aminopeptidase superfamily"/>
    <property type="match status" value="1"/>
</dbReference>
<feature type="binding site" evidence="6">
    <location>
        <position position="96"/>
    </location>
    <ligand>
        <name>a divalent metal cation</name>
        <dbReference type="ChEBI" id="CHEBI:60240"/>
        <label>1</label>
    </ligand>
</feature>
<comment type="subunit">
    <text evidence="6">Monomer.</text>
</comment>
<feature type="binding site" evidence="6">
    <location>
        <position position="170"/>
    </location>
    <ligand>
        <name>a divalent metal cation</name>
        <dbReference type="ChEBI" id="CHEBI:60240"/>
        <label>2</label>
        <note>catalytic</note>
    </ligand>
</feature>
<dbReference type="GO" id="GO:0070006">
    <property type="term" value="F:metalloaminopeptidase activity"/>
    <property type="evidence" value="ECO:0007669"/>
    <property type="project" value="UniProtKB-UniRule"/>
</dbReference>
<feature type="binding site" evidence="6">
    <location>
        <position position="177"/>
    </location>
    <ligand>
        <name>substrate</name>
    </ligand>
</feature>
<dbReference type="InterPro" id="IPR036005">
    <property type="entry name" value="Creatinase/aminopeptidase-like"/>
</dbReference>
<reference evidence="9" key="2">
    <citation type="submission" date="2021-09" db="EMBL/GenBank/DDBJ databases">
        <authorList>
            <person name="Gilroy R."/>
        </authorList>
    </citation>
    <scope>NUCLEOTIDE SEQUENCE</scope>
    <source>
        <strain evidence="9">ChiSjej5B23-16112</strain>
    </source>
</reference>
<dbReference type="InterPro" id="IPR002467">
    <property type="entry name" value="Pept_M24A_MAP1"/>
</dbReference>
<evidence type="ECO:0000256" key="1">
    <source>
        <dbReference type="ARBA" id="ARBA00002521"/>
    </source>
</evidence>
<dbReference type="PANTHER" id="PTHR43330">
    <property type="entry name" value="METHIONINE AMINOPEPTIDASE"/>
    <property type="match status" value="1"/>
</dbReference>
<evidence type="ECO:0000256" key="7">
    <source>
        <dbReference type="RuleBase" id="RU003653"/>
    </source>
</evidence>
<evidence type="ECO:0000313" key="10">
    <source>
        <dbReference type="Proteomes" id="UP000769156"/>
    </source>
</evidence>
<feature type="binding site" evidence="6">
    <location>
        <position position="203"/>
    </location>
    <ligand>
        <name>a divalent metal cation</name>
        <dbReference type="ChEBI" id="CHEBI:60240"/>
        <label>2</label>
        <note>catalytic</note>
    </ligand>
</feature>
<proteinExistence type="inferred from homology"/>
<keyword evidence="3 6" id="KW-0645">Protease</keyword>
<dbReference type="SUPFAM" id="SSF55920">
    <property type="entry name" value="Creatinase/aminopeptidase"/>
    <property type="match status" value="1"/>
</dbReference>
<dbReference type="EMBL" id="DYVY01000022">
    <property type="protein sequence ID" value="HJF93351.1"/>
    <property type="molecule type" value="Genomic_DNA"/>
</dbReference>
<dbReference type="GO" id="GO:0004239">
    <property type="term" value="F:initiator methionyl aminopeptidase activity"/>
    <property type="evidence" value="ECO:0007669"/>
    <property type="project" value="UniProtKB-UniRule"/>
</dbReference>
<sequence>MSITIKSPREIELMTEAGRILETVHNELAKELRPGMTTLDIDRIGEELIRSYGCVPSFLNYNGYPASICVSVNEEVVHGIPSPHRFIREGDIVSLDAGVIYKGYHSDAARTYGIGHINEDARRLIDVTRECFFEGIKYAKEGNHLFDISSAIGRYASERGYGVVRDLCGHGIGTNLHESPEIPNYEQGRKGVLLKEGMTLAIEPMINMGTWEVEWLDDDWTVVTKDHSLSAHYENTVLITKGEPVLLSLSAYGERKQDGEI</sequence>
<dbReference type="GO" id="GO:0006508">
    <property type="term" value="P:proteolysis"/>
    <property type="evidence" value="ECO:0007669"/>
    <property type="project" value="UniProtKB-KW"/>
</dbReference>
<evidence type="ECO:0000256" key="4">
    <source>
        <dbReference type="ARBA" id="ARBA00022723"/>
    </source>
</evidence>
<accession>A0A921I0P9</accession>
<feature type="binding site" evidence="6">
    <location>
        <position position="78"/>
    </location>
    <ligand>
        <name>substrate</name>
    </ligand>
</feature>
<evidence type="ECO:0000313" key="9">
    <source>
        <dbReference type="EMBL" id="HJF93351.1"/>
    </source>
</evidence>
<evidence type="ECO:0000256" key="6">
    <source>
        <dbReference type="HAMAP-Rule" id="MF_01974"/>
    </source>
</evidence>
<evidence type="ECO:0000256" key="5">
    <source>
        <dbReference type="ARBA" id="ARBA00022801"/>
    </source>
</evidence>
<dbReference type="InterPro" id="IPR001714">
    <property type="entry name" value="Pept_M24_MAP"/>
</dbReference>
<feature type="binding site" evidence="6">
    <location>
        <position position="234"/>
    </location>
    <ligand>
        <name>a divalent metal cation</name>
        <dbReference type="ChEBI" id="CHEBI:60240"/>
        <label>2</label>
        <note>catalytic</note>
    </ligand>
</feature>
<dbReference type="EC" id="3.4.11.18" evidence="6 7"/>
<evidence type="ECO:0000256" key="3">
    <source>
        <dbReference type="ARBA" id="ARBA00022670"/>
    </source>
</evidence>
<comment type="catalytic activity">
    <reaction evidence="6 7">
        <text>Release of N-terminal amino acids, preferentially methionine, from peptides and arylamides.</text>
        <dbReference type="EC" id="3.4.11.18"/>
    </reaction>
</comment>
<dbReference type="InterPro" id="IPR000994">
    <property type="entry name" value="Pept_M24"/>
</dbReference>
<comment type="caution">
    <text evidence="9">The sequence shown here is derived from an EMBL/GenBank/DDBJ whole genome shotgun (WGS) entry which is preliminary data.</text>
</comment>
<comment type="cofactor">
    <cofactor evidence="6">
        <name>Co(2+)</name>
        <dbReference type="ChEBI" id="CHEBI:48828"/>
    </cofactor>
    <cofactor evidence="6">
        <name>Zn(2+)</name>
        <dbReference type="ChEBI" id="CHEBI:29105"/>
    </cofactor>
    <cofactor evidence="6">
        <name>Mn(2+)</name>
        <dbReference type="ChEBI" id="CHEBI:29035"/>
    </cofactor>
    <cofactor evidence="6">
        <name>Fe(2+)</name>
        <dbReference type="ChEBI" id="CHEBI:29033"/>
    </cofactor>
    <text evidence="6">Binds 2 divalent metal cations per subunit. Has a high-affinity and a low affinity metal-binding site. The true nature of the physiological cofactor is under debate. The enzyme is active with cobalt, zinc, manganese or divalent iron ions. Most likely, methionine aminopeptidases function as mononuclear Fe(2+)-metalloproteases under physiological conditions, and the catalytically relevant metal-binding site has been assigned to the histidine-containing high-affinity site.</text>
</comment>
<name>A0A921I0P9_9FIRM</name>
<dbReference type="HAMAP" id="MF_01974">
    <property type="entry name" value="MetAP_1"/>
    <property type="match status" value="1"/>
</dbReference>
<protein>
    <recommendedName>
        <fullName evidence="6 7">Methionine aminopeptidase</fullName>
        <shortName evidence="6">MAP</shortName>
        <shortName evidence="6">MetAP</shortName>
        <ecNumber evidence="6 7">3.4.11.18</ecNumber>
    </recommendedName>
    <alternativeName>
        <fullName evidence="6">Peptidase M</fullName>
    </alternativeName>
</protein>
<dbReference type="GO" id="GO:0005829">
    <property type="term" value="C:cytosol"/>
    <property type="evidence" value="ECO:0007669"/>
    <property type="project" value="TreeGrafter"/>
</dbReference>
<dbReference type="PANTHER" id="PTHR43330:SF27">
    <property type="entry name" value="METHIONINE AMINOPEPTIDASE"/>
    <property type="match status" value="1"/>
</dbReference>
<evidence type="ECO:0000256" key="2">
    <source>
        <dbReference type="ARBA" id="ARBA00022438"/>
    </source>
</evidence>
<comment type="similarity">
    <text evidence="6">Belongs to the peptidase M24A family. Methionine aminopeptidase type 1 subfamily.</text>
</comment>
<reference evidence="9" key="1">
    <citation type="journal article" date="2021" name="PeerJ">
        <title>Extensive microbial diversity within the chicken gut microbiome revealed by metagenomics and culture.</title>
        <authorList>
            <person name="Gilroy R."/>
            <person name="Ravi A."/>
            <person name="Getino M."/>
            <person name="Pursley I."/>
            <person name="Horton D.L."/>
            <person name="Alikhan N.F."/>
            <person name="Baker D."/>
            <person name="Gharbi K."/>
            <person name="Hall N."/>
            <person name="Watson M."/>
            <person name="Adriaenssens E.M."/>
            <person name="Foster-Nyarko E."/>
            <person name="Jarju S."/>
            <person name="Secka A."/>
            <person name="Antonio M."/>
            <person name="Oren A."/>
            <person name="Chaudhuri R.R."/>
            <person name="La Ragione R."/>
            <person name="Hildebrand F."/>
            <person name="Pallen M.J."/>
        </authorList>
    </citation>
    <scope>NUCLEOTIDE SEQUENCE</scope>
    <source>
        <strain evidence="9">ChiSjej5B23-16112</strain>
    </source>
</reference>
<evidence type="ECO:0000259" key="8">
    <source>
        <dbReference type="Pfam" id="PF00557"/>
    </source>
</evidence>
<dbReference type="AlphaFoldDB" id="A0A921I0P9"/>
<dbReference type="Proteomes" id="UP000769156">
    <property type="component" value="Unassembled WGS sequence"/>
</dbReference>
<dbReference type="NCBIfam" id="TIGR00500">
    <property type="entry name" value="met_pdase_I"/>
    <property type="match status" value="1"/>
</dbReference>
<dbReference type="CDD" id="cd01086">
    <property type="entry name" value="MetAP1"/>
    <property type="match status" value="1"/>
</dbReference>
<feature type="binding site" evidence="6">
    <location>
        <position position="107"/>
    </location>
    <ligand>
        <name>a divalent metal cation</name>
        <dbReference type="ChEBI" id="CHEBI:60240"/>
        <label>2</label>
        <note>catalytic</note>
    </ligand>
</feature>
<keyword evidence="2 6" id="KW-0031">Aminopeptidase</keyword>
<dbReference type="PRINTS" id="PR00599">
    <property type="entry name" value="MAPEPTIDASE"/>
</dbReference>
<dbReference type="GO" id="GO:0046872">
    <property type="term" value="F:metal ion binding"/>
    <property type="evidence" value="ECO:0007669"/>
    <property type="project" value="UniProtKB-UniRule"/>
</dbReference>
<gene>
    <name evidence="6 9" type="primary">map</name>
    <name evidence="9" type="ORF">K8V82_00975</name>
</gene>
<keyword evidence="4 6" id="KW-0479">Metal-binding</keyword>
<organism evidence="9 10">
    <name type="scientific">Lachnoclostridium phocaeense</name>
    <dbReference type="NCBI Taxonomy" id="1871021"/>
    <lineage>
        <taxon>Bacteria</taxon>
        <taxon>Bacillati</taxon>
        <taxon>Bacillota</taxon>
        <taxon>Clostridia</taxon>
        <taxon>Lachnospirales</taxon>
        <taxon>Lachnospiraceae</taxon>
    </lineage>
</organism>
<feature type="domain" description="Peptidase M24" evidence="8">
    <location>
        <begin position="12"/>
        <end position="241"/>
    </location>
</feature>
<dbReference type="Pfam" id="PF00557">
    <property type="entry name" value="Peptidase_M24"/>
    <property type="match status" value="1"/>
</dbReference>
<feature type="binding site" evidence="6">
    <location>
        <position position="107"/>
    </location>
    <ligand>
        <name>a divalent metal cation</name>
        <dbReference type="ChEBI" id="CHEBI:60240"/>
        <label>1</label>
    </ligand>
</feature>
<comment type="function">
    <text evidence="1 6">Removes the N-terminal methionine from nascent proteins. The N-terminal methionine is often cleaved when the second residue in the primary sequence is small and uncharged (Met-Ala-, Cys, Gly, Pro, Ser, Thr, or Val). Requires deformylation of the N(alpha)-formylated initiator methionine before it can be hydrolyzed.</text>
</comment>
<keyword evidence="5 6" id="KW-0378">Hydrolase</keyword>
<feature type="binding site" evidence="6">
    <location>
        <position position="234"/>
    </location>
    <ligand>
        <name>a divalent metal cation</name>
        <dbReference type="ChEBI" id="CHEBI:60240"/>
        <label>1</label>
    </ligand>
</feature>